<proteinExistence type="predicted"/>
<dbReference type="EMBL" id="NBVN01000002">
    <property type="protein sequence ID" value="PUA33206.1"/>
    <property type="molecule type" value="Genomic_DNA"/>
</dbReference>
<name>A0A2R7Y6U3_9CREN</name>
<dbReference type="Gene3D" id="3.40.1350.10">
    <property type="match status" value="1"/>
</dbReference>
<dbReference type="AlphaFoldDB" id="A0A2R7Y6U3"/>
<sequence>MNEKKVDSEMISLAGEFYVVAQLFQRGFVATPTLGKTKHVDILVYHPETGRRVIIEVKTTQEETAKKKSKLFGENYEWIMHEKHENIVDPNLFYCFVLLRRVNELPRFFIVPSKEVAEYVKEEHKRYLRHREDKAREAMKKKGTNKISYKGKELTLEEYIKRVDEECKGMRKFRISTKEKSKYEDNWNALLKT</sequence>
<reference evidence="1 2" key="1">
    <citation type="journal article" date="2018" name="Syst. Appl. Microbiol.">
        <title>A new symbiotic nanoarchaeote (Candidatus Nanoclepta minutus) and its host (Zestosphaera tikiterensis gen. nov., sp. nov.) from a New Zealand hot spring.</title>
        <authorList>
            <person name="St John E."/>
            <person name="Liu Y."/>
            <person name="Podar M."/>
            <person name="Stott M.B."/>
            <person name="Meneghin J."/>
            <person name="Chen Z."/>
            <person name="Lagutin K."/>
            <person name="Mitchell K."/>
            <person name="Reysenbach A.L."/>
        </authorList>
    </citation>
    <scope>NUCLEOTIDE SEQUENCE [LARGE SCALE GENOMIC DNA]</scope>
    <source>
        <strain evidence="1">NZ3</strain>
    </source>
</reference>
<accession>A0A2R7Y6U3</accession>
<protein>
    <submittedName>
        <fullName evidence="1">Uncharacterized protein</fullName>
    </submittedName>
</protein>
<evidence type="ECO:0000313" key="1">
    <source>
        <dbReference type="EMBL" id="PUA33206.1"/>
    </source>
</evidence>
<dbReference type="GO" id="GO:0003676">
    <property type="term" value="F:nucleic acid binding"/>
    <property type="evidence" value="ECO:0007669"/>
    <property type="project" value="InterPro"/>
</dbReference>
<evidence type="ECO:0000313" key="2">
    <source>
        <dbReference type="Proteomes" id="UP000244093"/>
    </source>
</evidence>
<gene>
    <name evidence="1" type="ORF">B7O98_01865</name>
</gene>
<dbReference type="Proteomes" id="UP000244093">
    <property type="component" value="Unassembled WGS sequence"/>
</dbReference>
<organism evidence="1 2">
    <name type="scientific">Zestosphaera tikiterensis</name>
    <dbReference type="NCBI Taxonomy" id="1973259"/>
    <lineage>
        <taxon>Archaea</taxon>
        <taxon>Thermoproteota</taxon>
        <taxon>Thermoprotei</taxon>
        <taxon>Desulfurococcales</taxon>
        <taxon>Desulfurococcaceae</taxon>
        <taxon>Zestosphaera</taxon>
    </lineage>
</organism>
<comment type="caution">
    <text evidence="1">The sequence shown here is derived from an EMBL/GenBank/DDBJ whole genome shotgun (WGS) entry which is preliminary data.</text>
</comment>
<dbReference type="InterPro" id="IPR011856">
    <property type="entry name" value="tRNA_endonuc-like_dom_sf"/>
</dbReference>